<protein>
    <recommendedName>
        <fullName evidence="6">RING-type domain-containing protein</fullName>
    </recommendedName>
</protein>
<comment type="caution">
    <text evidence="7">The sequence shown here is derived from an EMBL/GenBank/DDBJ whole genome shotgun (WGS) entry which is preliminary data.</text>
</comment>
<dbReference type="InterPro" id="IPR003613">
    <property type="entry name" value="Ubox_domain"/>
</dbReference>
<dbReference type="SMART" id="SM00504">
    <property type="entry name" value="Ubox"/>
    <property type="match status" value="1"/>
</dbReference>
<dbReference type="SMART" id="SM00184">
    <property type="entry name" value="RING"/>
    <property type="match status" value="1"/>
</dbReference>
<evidence type="ECO:0000259" key="6">
    <source>
        <dbReference type="PROSITE" id="PS50089"/>
    </source>
</evidence>
<feature type="domain" description="RING-type" evidence="6">
    <location>
        <begin position="35"/>
        <end position="73"/>
    </location>
</feature>
<organism evidence="7 8">
    <name type="scientific">Meloidogyne enterolobii</name>
    <name type="common">Root-knot nematode worm</name>
    <name type="synonym">Meloidogyne mayaguensis</name>
    <dbReference type="NCBI Taxonomy" id="390850"/>
    <lineage>
        <taxon>Eukaryota</taxon>
        <taxon>Metazoa</taxon>
        <taxon>Ecdysozoa</taxon>
        <taxon>Nematoda</taxon>
        <taxon>Chromadorea</taxon>
        <taxon>Rhabditida</taxon>
        <taxon>Tylenchina</taxon>
        <taxon>Tylenchomorpha</taxon>
        <taxon>Tylenchoidea</taxon>
        <taxon>Meloidogynidae</taxon>
        <taxon>Meloidogyninae</taxon>
        <taxon>Meloidogyne</taxon>
    </lineage>
</organism>
<accession>A0A6V7WB46</accession>
<dbReference type="InterPro" id="IPR018957">
    <property type="entry name" value="Znf_C3HC4_RING-type"/>
</dbReference>
<dbReference type="OrthoDB" id="5792560at2759"/>
<feature type="compositionally biased region" description="Low complexity" evidence="5">
    <location>
        <begin position="242"/>
        <end position="267"/>
    </location>
</feature>
<dbReference type="Gene3D" id="3.30.40.10">
    <property type="entry name" value="Zinc/RING finger domain, C3HC4 (zinc finger)"/>
    <property type="match status" value="1"/>
</dbReference>
<reference evidence="7 8" key="1">
    <citation type="submission" date="2020-08" db="EMBL/GenBank/DDBJ databases">
        <authorList>
            <person name="Koutsovoulos G."/>
            <person name="Danchin GJ E."/>
        </authorList>
    </citation>
    <scope>NUCLEOTIDE SEQUENCE [LARGE SCALE GENOMIC DNA]</scope>
</reference>
<gene>
    <name evidence="7" type="ORF">MENT_LOCUS36779</name>
</gene>
<dbReference type="Pfam" id="PF00097">
    <property type="entry name" value="zf-C3HC4"/>
    <property type="match status" value="1"/>
</dbReference>
<dbReference type="InterPro" id="IPR001841">
    <property type="entry name" value="Znf_RING"/>
</dbReference>
<dbReference type="Proteomes" id="UP000580250">
    <property type="component" value="Unassembled WGS sequence"/>
</dbReference>
<dbReference type="SUPFAM" id="SSF57850">
    <property type="entry name" value="RING/U-box"/>
    <property type="match status" value="1"/>
</dbReference>
<dbReference type="AlphaFoldDB" id="A0A6V7WB46"/>
<evidence type="ECO:0000256" key="2">
    <source>
        <dbReference type="ARBA" id="ARBA00022771"/>
    </source>
</evidence>
<dbReference type="GO" id="GO:0008270">
    <property type="term" value="F:zinc ion binding"/>
    <property type="evidence" value="ECO:0007669"/>
    <property type="project" value="UniProtKB-KW"/>
</dbReference>
<dbReference type="PANTHER" id="PTHR23327:SF51">
    <property type="entry name" value="TRANSCRIPTIONAL REGULATOR OF YEAST FORM ADHERENCE 3"/>
    <property type="match status" value="1"/>
</dbReference>
<dbReference type="PROSITE" id="PS50089">
    <property type="entry name" value="ZF_RING_2"/>
    <property type="match status" value="1"/>
</dbReference>
<dbReference type="PANTHER" id="PTHR23327">
    <property type="entry name" value="RING FINGER PROTEIN 127"/>
    <property type="match status" value="1"/>
</dbReference>
<dbReference type="InterPro" id="IPR017907">
    <property type="entry name" value="Znf_RING_CS"/>
</dbReference>
<keyword evidence="2 4" id="KW-0863">Zinc-finger</keyword>
<evidence type="ECO:0000256" key="5">
    <source>
        <dbReference type="SAM" id="MobiDB-lite"/>
    </source>
</evidence>
<evidence type="ECO:0000256" key="1">
    <source>
        <dbReference type="ARBA" id="ARBA00022723"/>
    </source>
</evidence>
<sequence length="325" mass="36819">MSEIIKYDTTIINNLPLLNNHTEKQQKQIPTEFICSLCKRVFEQPLLLSCGHSFCRKCLQPWLRKSTNCPFCRSNTLTPIFNNCLEEKILNFKKQNEDLISNGNNDNGFIRSFVRRSIRSVKVPPTLLQCEALRASQRKPNKGIVIPTKNEMENNSFIGVNVDKEDLKKEIKNEDKKENKPSFPRMGNLRRSFVRMYGKKNFTEQKINDCHSISTCFSRDEIISNKESSSTNVFSQNKEGISSSTSLSSGFSPLSSHSNISTTNSNKNINLSYSRLRAPSLGVSGSIIANNQSLDEPETLSKGKKRFVEHSSLNSNNTKNGCFLM</sequence>
<dbReference type="EMBL" id="CAJEWN010000502">
    <property type="protein sequence ID" value="CAD2184426.1"/>
    <property type="molecule type" value="Genomic_DNA"/>
</dbReference>
<evidence type="ECO:0000313" key="7">
    <source>
        <dbReference type="EMBL" id="CAD2184426.1"/>
    </source>
</evidence>
<evidence type="ECO:0000256" key="4">
    <source>
        <dbReference type="PROSITE-ProRule" id="PRU00175"/>
    </source>
</evidence>
<evidence type="ECO:0000256" key="3">
    <source>
        <dbReference type="ARBA" id="ARBA00022833"/>
    </source>
</evidence>
<proteinExistence type="predicted"/>
<name>A0A6V7WB46_MELEN</name>
<dbReference type="InterPro" id="IPR013083">
    <property type="entry name" value="Znf_RING/FYVE/PHD"/>
</dbReference>
<feature type="region of interest" description="Disordered" evidence="5">
    <location>
        <begin position="227"/>
        <end position="267"/>
    </location>
</feature>
<keyword evidence="3" id="KW-0862">Zinc</keyword>
<keyword evidence="1" id="KW-0479">Metal-binding</keyword>
<dbReference type="GO" id="GO:0004842">
    <property type="term" value="F:ubiquitin-protein transferase activity"/>
    <property type="evidence" value="ECO:0007669"/>
    <property type="project" value="InterPro"/>
</dbReference>
<feature type="compositionally biased region" description="Polar residues" evidence="5">
    <location>
        <begin position="227"/>
        <end position="241"/>
    </location>
</feature>
<evidence type="ECO:0000313" key="8">
    <source>
        <dbReference type="Proteomes" id="UP000580250"/>
    </source>
</evidence>
<dbReference type="PROSITE" id="PS00518">
    <property type="entry name" value="ZF_RING_1"/>
    <property type="match status" value="1"/>
</dbReference>
<dbReference type="GO" id="GO:0016567">
    <property type="term" value="P:protein ubiquitination"/>
    <property type="evidence" value="ECO:0007669"/>
    <property type="project" value="InterPro"/>
</dbReference>